<dbReference type="InterPro" id="IPR017907">
    <property type="entry name" value="Znf_RING_CS"/>
</dbReference>
<sequence length="208" mass="23292">MSGAFSCFICLAEAPNTPVVTCCGHLFCFVCIKTWILSSQKSPATCPVCKGILKDPSSLILLRTSEIQGPIDSRQDAQAVNDRNNVCLKRKRRRSLVLDAQVNIPISRMKMQNAECIEVTAEYSVRGFEARRKVHVTPVVGIRRCTRHKEADPPVAHERDPDVESRCIKPGERCSDLFNDRNYDLSKAVVINPPSLQIKGWYGEGRHP</sequence>
<organism evidence="13 14">
    <name type="scientific">Ceratopteris richardii</name>
    <name type="common">Triangle waterfern</name>
    <dbReference type="NCBI Taxonomy" id="49495"/>
    <lineage>
        <taxon>Eukaryota</taxon>
        <taxon>Viridiplantae</taxon>
        <taxon>Streptophyta</taxon>
        <taxon>Embryophyta</taxon>
        <taxon>Tracheophyta</taxon>
        <taxon>Polypodiopsida</taxon>
        <taxon>Polypodiidae</taxon>
        <taxon>Polypodiales</taxon>
        <taxon>Pteridineae</taxon>
        <taxon>Pteridaceae</taxon>
        <taxon>Parkerioideae</taxon>
        <taxon>Ceratopteris</taxon>
    </lineage>
</organism>
<keyword evidence="8" id="KW-0833">Ubl conjugation pathway</keyword>
<dbReference type="AlphaFoldDB" id="A0A8T2SKU1"/>
<dbReference type="PROSITE" id="PS50089">
    <property type="entry name" value="ZF_RING_2"/>
    <property type="match status" value="1"/>
</dbReference>
<dbReference type="PANTHER" id="PTHR12313">
    <property type="entry name" value="E3 UBIQUITIN-PROTEIN LIGASE RNF5-RELATED"/>
    <property type="match status" value="1"/>
</dbReference>
<evidence type="ECO:0000256" key="11">
    <source>
        <dbReference type="PROSITE-ProRule" id="PRU00175"/>
    </source>
</evidence>
<dbReference type="GO" id="GO:0005783">
    <property type="term" value="C:endoplasmic reticulum"/>
    <property type="evidence" value="ECO:0007669"/>
    <property type="project" value="InterPro"/>
</dbReference>
<evidence type="ECO:0000256" key="1">
    <source>
        <dbReference type="ARBA" id="ARBA00000900"/>
    </source>
</evidence>
<proteinExistence type="predicted"/>
<name>A0A8T2SKU1_CERRI</name>
<dbReference type="GO" id="GO:0006511">
    <property type="term" value="P:ubiquitin-dependent protein catabolic process"/>
    <property type="evidence" value="ECO:0007669"/>
    <property type="project" value="InterPro"/>
</dbReference>
<dbReference type="SMART" id="SM00184">
    <property type="entry name" value="RING"/>
    <property type="match status" value="1"/>
</dbReference>
<dbReference type="Gene3D" id="3.30.40.10">
    <property type="entry name" value="Zinc/RING finger domain, C3HC4 (zinc finger)"/>
    <property type="match status" value="1"/>
</dbReference>
<keyword evidence="9" id="KW-0862">Zinc</keyword>
<dbReference type="OrthoDB" id="302966at2759"/>
<accession>A0A8T2SKU1</accession>
<keyword evidence="14" id="KW-1185">Reference proteome</keyword>
<evidence type="ECO:0000313" key="13">
    <source>
        <dbReference type="EMBL" id="KAH7352459.1"/>
    </source>
</evidence>
<dbReference type="Pfam" id="PF00097">
    <property type="entry name" value="zf-C3HC4"/>
    <property type="match status" value="1"/>
</dbReference>
<comment type="pathway">
    <text evidence="3">Protein modification; protein ubiquitination.</text>
</comment>
<protein>
    <recommendedName>
        <fullName evidence="4">RING-type E3 ubiquitin transferase</fullName>
        <ecNumber evidence="4">2.3.2.27</ecNumber>
    </recommendedName>
</protein>
<evidence type="ECO:0000256" key="6">
    <source>
        <dbReference type="ARBA" id="ARBA00022723"/>
    </source>
</evidence>
<evidence type="ECO:0000256" key="8">
    <source>
        <dbReference type="ARBA" id="ARBA00022786"/>
    </source>
</evidence>
<keyword evidence="6" id="KW-0479">Metal-binding</keyword>
<evidence type="ECO:0000256" key="5">
    <source>
        <dbReference type="ARBA" id="ARBA00022679"/>
    </source>
</evidence>
<evidence type="ECO:0000256" key="7">
    <source>
        <dbReference type="ARBA" id="ARBA00022771"/>
    </source>
</evidence>
<gene>
    <name evidence="13" type="ORF">KP509_19G046400</name>
</gene>
<dbReference type="InterPro" id="IPR013083">
    <property type="entry name" value="Znf_RING/FYVE/PHD"/>
</dbReference>
<evidence type="ECO:0000256" key="3">
    <source>
        <dbReference type="ARBA" id="ARBA00004906"/>
    </source>
</evidence>
<dbReference type="EMBL" id="CM035424">
    <property type="protein sequence ID" value="KAH7352459.1"/>
    <property type="molecule type" value="Genomic_DNA"/>
</dbReference>
<dbReference type="InterPro" id="IPR001841">
    <property type="entry name" value="Znf_RING"/>
</dbReference>
<evidence type="ECO:0000259" key="12">
    <source>
        <dbReference type="PROSITE" id="PS50089"/>
    </source>
</evidence>
<evidence type="ECO:0000313" key="14">
    <source>
        <dbReference type="Proteomes" id="UP000825935"/>
    </source>
</evidence>
<keyword evidence="5" id="KW-0808">Transferase</keyword>
<dbReference type="InterPro" id="IPR018957">
    <property type="entry name" value="Znf_C3HC4_RING-type"/>
</dbReference>
<keyword evidence="10" id="KW-0472">Membrane</keyword>
<comment type="subcellular location">
    <subcellularLocation>
        <location evidence="2">Endomembrane system</location>
    </subcellularLocation>
</comment>
<comment type="caution">
    <text evidence="13">The sequence shown here is derived from an EMBL/GenBank/DDBJ whole genome shotgun (WGS) entry which is preliminary data.</text>
</comment>
<dbReference type="Proteomes" id="UP000825935">
    <property type="component" value="Chromosome 19"/>
</dbReference>
<evidence type="ECO:0000256" key="10">
    <source>
        <dbReference type="ARBA" id="ARBA00023136"/>
    </source>
</evidence>
<dbReference type="EC" id="2.3.2.27" evidence="4"/>
<reference evidence="13" key="1">
    <citation type="submission" date="2021-08" db="EMBL/GenBank/DDBJ databases">
        <title>WGS assembly of Ceratopteris richardii.</title>
        <authorList>
            <person name="Marchant D.B."/>
            <person name="Chen G."/>
            <person name="Jenkins J."/>
            <person name="Shu S."/>
            <person name="Leebens-Mack J."/>
            <person name="Grimwood J."/>
            <person name="Schmutz J."/>
            <person name="Soltis P."/>
            <person name="Soltis D."/>
            <person name="Chen Z.-H."/>
        </authorList>
    </citation>
    <scope>NUCLEOTIDE SEQUENCE</scope>
    <source>
        <strain evidence="13">Whitten #5841</strain>
        <tissue evidence="13">Leaf</tissue>
    </source>
</reference>
<evidence type="ECO:0000256" key="4">
    <source>
        <dbReference type="ARBA" id="ARBA00012483"/>
    </source>
</evidence>
<dbReference type="PROSITE" id="PS00518">
    <property type="entry name" value="ZF_RING_1"/>
    <property type="match status" value="1"/>
</dbReference>
<comment type="catalytic activity">
    <reaction evidence="1">
        <text>S-ubiquitinyl-[E2 ubiquitin-conjugating enzyme]-L-cysteine + [acceptor protein]-L-lysine = [E2 ubiquitin-conjugating enzyme]-L-cysteine + N(6)-ubiquitinyl-[acceptor protein]-L-lysine.</text>
        <dbReference type="EC" id="2.3.2.27"/>
    </reaction>
</comment>
<dbReference type="SUPFAM" id="SSF57850">
    <property type="entry name" value="RING/U-box"/>
    <property type="match status" value="1"/>
</dbReference>
<dbReference type="GO" id="GO:0061630">
    <property type="term" value="F:ubiquitin protein ligase activity"/>
    <property type="evidence" value="ECO:0007669"/>
    <property type="project" value="UniProtKB-EC"/>
</dbReference>
<feature type="domain" description="RING-type" evidence="12">
    <location>
        <begin position="7"/>
        <end position="50"/>
    </location>
</feature>
<evidence type="ECO:0000256" key="2">
    <source>
        <dbReference type="ARBA" id="ARBA00004308"/>
    </source>
</evidence>
<dbReference type="InterPro" id="IPR045103">
    <property type="entry name" value="RNF5/RNF185-like"/>
</dbReference>
<dbReference type="GO" id="GO:0008270">
    <property type="term" value="F:zinc ion binding"/>
    <property type="evidence" value="ECO:0007669"/>
    <property type="project" value="UniProtKB-KW"/>
</dbReference>
<keyword evidence="7 11" id="KW-0863">Zinc-finger</keyword>
<evidence type="ECO:0000256" key="9">
    <source>
        <dbReference type="ARBA" id="ARBA00022833"/>
    </source>
</evidence>